<evidence type="ECO:0000313" key="2">
    <source>
        <dbReference type="EMBL" id="WOO84868.1"/>
    </source>
</evidence>
<proteinExistence type="predicted"/>
<dbReference type="PRINTS" id="PR01217">
    <property type="entry name" value="PRICHEXTENSN"/>
</dbReference>
<gene>
    <name evidence="2" type="primary">pac2</name>
    <name evidence="2" type="ORF">LOC62_06G008382</name>
</gene>
<evidence type="ECO:0000313" key="3">
    <source>
        <dbReference type="Proteomes" id="UP000827549"/>
    </source>
</evidence>
<dbReference type="GO" id="GO:0003677">
    <property type="term" value="F:DNA binding"/>
    <property type="evidence" value="ECO:0007669"/>
    <property type="project" value="TreeGrafter"/>
</dbReference>
<dbReference type="AlphaFoldDB" id="A0AAF1BTJ3"/>
<feature type="compositionally biased region" description="Basic and acidic residues" evidence="1">
    <location>
        <begin position="384"/>
        <end position="398"/>
    </location>
</feature>
<dbReference type="EMBL" id="CP086719">
    <property type="protein sequence ID" value="WOO84868.1"/>
    <property type="molecule type" value="Genomic_DNA"/>
</dbReference>
<sequence>MVMYPSSSTQQPAAICALKSPADAIHILEAVRLGIVPRVTRRLTGHERSMIRPGTVWVWEEEETNMRRWTDGRRWGASRVGGGGFLVYTESSDSMSPPPSRGDSPSYGSQGGYYANGRDASTSTPPRRPEPLVKQTYSTSMTHPVTAKVKKFHVVAYSSKRNPQGDGSNSLPLPHQLPNLANIKITPGIWPDWETRRDDYGSRRAPSTPHSQAPHLPPHHPGHPHAHPHVHPHHLAATGPSTPVTATAGPIPPPPEPYPVPVDHRDMAHYPPPPPGDRRASPAEAGHPAHHDRRGYAPYYDPYDPRPPPHHYEAYPPPPDRYPHPPDRYYPYYPPPPPPPPTGDYRYDDRYYERGRERERVEREREDPAAAHRNPAGYYPPHPYYRDHQPPPPRDPREGSYPPRPTSSHSAAHLGKRSPDSRPSGGEMPEGKRMPSWSPAAHAAPRFPPAPPSDRGSLPPTSHGRHPSSGSVPPMDPRNGRDYRDHDPRDMRDPRDIRDPRDMRDVPHPQYDERELSRRHSPSPARAGMTAGGVGSGPLTLPPLRDAIDKNGERVSPRAAEREAAWGRVPV</sequence>
<protein>
    <submittedName>
        <fullName evidence="2">cAMP-independent regulatory protein pac2</fullName>
    </submittedName>
</protein>
<reference evidence="2" key="1">
    <citation type="submission" date="2023-10" db="EMBL/GenBank/DDBJ databases">
        <authorList>
            <person name="Noh H."/>
        </authorList>
    </citation>
    <scope>NUCLEOTIDE SEQUENCE</scope>
    <source>
        <strain evidence="2">DUCC4014</strain>
    </source>
</reference>
<feature type="compositionally biased region" description="Basic and acidic residues" evidence="1">
    <location>
        <begin position="478"/>
        <end position="518"/>
    </location>
</feature>
<feature type="compositionally biased region" description="Pro residues" evidence="1">
    <location>
        <begin position="332"/>
        <end position="342"/>
    </location>
</feature>
<evidence type="ECO:0000256" key="1">
    <source>
        <dbReference type="SAM" id="MobiDB-lite"/>
    </source>
</evidence>
<accession>A0AAF1BTJ3</accession>
<dbReference type="PANTHER" id="PTHR28027">
    <property type="entry name" value="TRANSCRIPTIONAL REGULATOR MIT1"/>
    <property type="match status" value="1"/>
</dbReference>
<feature type="compositionally biased region" description="Basic residues" evidence="1">
    <location>
        <begin position="217"/>
        <end position="234"/>
    </location>
</feature>
<dbReference type="InterPro" id="IPR018608">
    <property type="entry name" value="Gti1/Pac2"/>
</dbReference>
<dbReference type="PANTHER" id="PTHR28027:SF1">
    <property type="entry name" value="CAMP INDEPENDENT REGULATORY PROTEIN (AFU_ORTHOLOGUE AFUA_3G09640)"/>
    <property type="match status" value="1"/>
</dbReference>
<dbReference type="Proteomes" id="UP000827549">
    <property type="component" value="Chromosome 6"/>
</dbReference>
<dbReference type="GeneID" id="87811548"/>
<feature type="compositionally biased region" description="Basic and acidic residues" evidence="1">
    <location>
        <begin position="546"/>
        <end position="565"/>
    </location>
</feature>
<keyword evidence="3" id="KW-1185">Reference proteome</keyword>
<organism evidence="2 3">
    <name type="scientific">Vanrija pseudolonga</name>
    <dbReference type="NCBI Taxonomy" id="143232"/>
    <lineage>
        <taxon>Eukaryota</taxon>
        <taxon>Fungi</taxon>
        <taxon>Dikarya</taxon>
        <taxon>Basidiomycota</taxon>
        <taxon>Agaricomycotina</taxon>
        <taxon>Tremellomycetes</taxon>
        <taxon>Trichosporonales</taxon>
        <taxon>Trichosporonaceae</taxon>
        <taxon>Vanrija</taxon>
    </lineage>
</organism>
<dbReference type="Pfam" id="PF09729">
    <property type="entry name" value="Gti1_Pac2"/>
    <property type="match status" value="1"/>
</dbReference>
<feature type="compositionally biased region" description="Basic and acidic residues" evidence="1">
    <location>
        <begin position="345"/>
        <end position="370"/>
    </location>
</feature>
<name>A0AAF1BTJ3_9TREE</name>
<feature type="compositionally biased region" description="Pro residues" evidence="1">
    <location>
        <begin position="250"/>
        <end position="260"/>
    </location>
</feature>
<dbReference type="RefSeq" id="XP_062630894.1">
    <property type="nucleotide sequence ID" value="XM_062774910.1"/>
</dbReference>
<feature type="region of interest" description="Disordered" evidence="1">
    <location>
        <begin position="194"/>
        <end position="571"/>
    </location>
</feature>
<feature type="region of interest" description="Disordered" evidence="1">
    <location>
        <begin position="88"/>
        <end position="139"/>
    </location>
</feature>